<name>A0AAJ5X230_9SPHN</name>
<dbReference type="EMBL" id="CP119316">
    <property type="protein sequence ID" value="WEK45148.1"/>
    <property type="molecule type" value="Genomic_DNA"/>
</dbReference>
<protein>
    <submittedName>
        <fullName evidence="2">Uncharacterized protein</fullName>
    </submittedName>
</protein>
<reference evidence="2" key="1">
    <citation type="submission" date="2023-03" db="EMBL/GenBank/DDBJ databases">
        <title>Andean soil-derived lignocellulolytic bacterial consortium as a source of novel taxa and putative plastic-active enzymes.</title>
        <authorList>
            <person name="Diaz-Garcia L."/>
            <person name="Chuvochina M."/>
            <person name="Feuerriegel G."/>
            <person name="Bunk B."/>
            <person name="Sproer C."/>
            <person name="Streit W.R."/>
            <person name="Rodriguez L.M."/>
            <person name="Overmann J."/>
            <person name="Jimenez D.J."/>
        </authorList>
    </citation>
    <scope>NUCLEOTIDE SEQUENCE</scope>
    <source>
        <strain evidence="2">MAG 26</strain>
    </source>
</reference>
<feature type="chain" id="PRO_5042598800" evidence="1">
    <location>
        <begin position="21"/>
        <end position="104"/>
    </location>
</feature>
<feature type="signal peptide" evidence="1">
    <location>
        <begin position="1"/>
        <end position="20"/>
    </location>
</feature>
<evidence type="ECO:0000256" key="1">
    <source>
        <dbReference type="SAM" id="SignalP"/>
    </source>
</evidence>
<dbReference type="KEGG" id="acob:P0Y56_08865"/>
<keyword evidence="1" id="KW-0732">Signal</keyword>
<dbReference type="AlphaFoldDB" id="A0AAJ5X230"/>
<evidence type="ECO:0000313" key="3">
    <source>
        <dbReference type="Proteomes" id="UP001218362"/>
    </source>
</evidence>
<dbReference type="Proteomes" id="UP001218362">
    <property type="component" value="Chromosome"/>
</dbReference>
<accession>A0AAJ5X230</accession>
<evidence type="ECO:0000313" key="2">
    <source>
        <dbReference type="EMBL" id="WEK45148.1"/>
    </source>
</evidence>
<gene>
    <name evidence="2" type="ORF">P0Y56_08865</name>
</gene>
<organism evidence="2 3">
    <name type="scientific">Candidatus Andeanibacterium colombiense</name>
    <dbReference type="NCBI Taxonomy" id="3121345"/>
    <lineage>
        <taxon>Bacteria</taxon>
        <taxon>Pseudomonadati</taxon>
        <taxon>Pseudomonadota</taxon>
        <taxon>Alphaproteobacteria</taxon>
        <taxon>Sphingomonadales</taxon>
        <taxon>Sphingomonadaceae</taxon>
        <taxon>Candidatus Andeanibacterium</taxon>
    </lineage>
</organism>
<sequence>MILTIILAAAAAAEPLPAAAADATCSKPVFINSPTVTPTVMSSQMKQAQDYIDCMSKAITAQRSLAEQSLQTAQAAAQKTNGMITDLNDFITKAKAYEEEHSGN</sequence>
<proteinExistence type="predicted"/>